<feature type="chain" id="PRO_5009200564" evidence="1">
    <location>
        <begin position="25"/>
        <end position="414"/>
    </location>
</feature>
<dbReference type="Pfam" id="PF13416">
    <property type="entry name" value="SBP_bac_8"/>
    <property type="match status" value="1"/>
</dbReference>
<evidence type="ECO:0000313" key="3">
    <source>
        <dbReference type="Proteomes" id="UP000242258"/>
    </source>
</evidence>
<dbReference type="PANTHER" id="PTHR42779">
    <property type="entry name" value="PROTEIN YNJB"/>
    <property type="match status" value="1"/>
</dbReference>
<sequence length="414" mass="46525">MRINRELATWLLLSMMWLPFNGGASSVVSADSEAVMAWPSVLEQGQGQDVYWHAWGGDPQVNLYIQWVAKQVLQQYNIRLHHVKLADTSEAVSRILAEKAAGNAQQGSVDLVWINGENFASLQQQKLLQPDWAESLPNFVLVNADANPQMRLDFGLPTLGMEAPWGQSRLVFYYNSRYVTEPPQDLTTLLQFSQRHPGRFSYPRPPDFLGVSFLKQLLLVLNQQDPRLYQAVTAESFAQLSEPVWHYLGQLHPQLWRKGRHFPTTGSELMRLVSDEELQLAFTFAPASVPAAVQRFDLPPTTRSYAMQDGSLSNVHFIAIPFNAKHSSGAKLVANYLLSAQAQWHKQQLAVWGDYTVLDSTTLPPELAQQWQTAQPDHPAALAGTEQSKALAEPHPSWSRALADAWLHRFGVQP</sequence>
<dbReference type="Proteomes" id="UP000242258">
    <property type="component" value="Unassembled WGS sequence"/>
</dbReference>
<proteinExistence type="predicted"/>
<dbReference type="Gene3D" id="3.40.190.10">
    <property type="entry name" value="Periplasmic binding protein-like II"/>
    <property type="match status" value="2"/>
</dbReference>
<dbReference type="SUPFAM" id="SSF53850">
    <property type="entry name" value="Periplasmic binding protein-like II"/>
    <property type="match status" value="1"/>
</dbReference>
<organism evidence="2 3">
    <name type="scientific">Rheinheimera salexigens</name>
    <dbReference type="NCBI Taxonomy" id="1628148"/>
    <lineage>
        <taxon>Bacteria</taxon>
        <taxon>Pseudomonadati</taxon>
        <taxon>Pseudomonadota</taxon>
        <taxon>Gammaproteobacteria</taxon>
        <taxon>Chromatiales</taxon>
        <taxon>Chromatiaceae</taxon>
        <taxon>Rheinheimera</taxon>
    </lineage>
</organism>
<dbReference type="STRING" id="1628148.BI198_11555"/>
<gene>
    <name evidence="2" type="ORF">BI198_11555</name>
</gene>
<evidence type="ECO:0000313" key="2">
    <source>
        <dbReference type="EMBL" id="OEY70128.1"/>
    </source>
</evidence>
<keyword evidence="1" id="KW-0732">Signal</keyword>
<accession>A0A1E7Q7V9</accession>
<dbReference type="EMBL" id="MKEK01000001">
    <property type="protein sequence ID" value="OEY70128.1"/>
    <property type="molecule type" value="Genomic_DNA"/>
</dbReference>
<dbReference type="InterPro" id="IPR006059">
    <property type="entry name" value="SBP"/>
</dbReference>
<keyword evidence="3" id="KW-1185">Reference proteome</keyword>
<feature type="signal peptide" evidence="1">
    <location>
        <begin position="1"/>
        <end position="24"/>
    </location>
</feature>
<reference evidence="3" key="1">
    <citation type="submission" date="2016-09" db="EMBL/GenBank/DDBJ databases">
        <authorList>
            <person name="Wan X."/>
            <person name="Hou S."/>
        </authorList>
    </citation>
    <scope>NUCLEOTIDE SEQUENCE [LARGE SCALE GENOMIC DNA]</scope>
    <source>
        <strain evidence="3">KH87</strain>
    </source>
</reference>
<dbReference type="InterPro" id="IPR027020">
    <property type="entry name" value="YnjB"/>
</dbReference>
<dbReference type="RefSeq" id="WP_070049682.1">
    <property type="nucleotide sequence ID" value="NZ_CBCSDO010000010.1"/>
</dbReference>
<evidence type="ECO:0000256" key="1">
    <source>
        <dbReference type="SAM" id="SignalP"/>
    </source>
</evidence>
<protein>
    <submittedName>
        <fullName evidence="2">ABC transporter substrate-binding protein</fullName>
    </submittedName>
</protein>
<dbReference type="PIRSF" id="PIRSF029172">
    <property type="entry name" value="UCP029172_ABC_sbc_YnjB"/>
    <property type="match status" value="1"/>
</dbReference>
<comment type="caution">
    <text evidence="2">The sequence shown here is derived from an EMBL/GenBank/DDBJ whole genome shotgun (WGS) entry which is preliminary data.</text>
</comment>
<name>A0A1E7Q7V9_9GAMM</name>
<dbReference type="AlphaFoldDB" id="A0A1E7Q7V9"/>
<dbReference type="PANTHER" id="PTHR42779:SF1">
    <property type="entry name" value="PROTEIN YNJB"/>
    <property type="match status" value="1"/>
</dbReference>
<dbReference type="NCBIfam" id="NF008633">
    <property type="entry name" value="PRK11622.1"/>
    <property type="match status" value="1"/>
</dbReference>